<name>A0A4Q8L5T3_9GAMM</name>
<dbReference type="NCBIfam" id="NF005208">
    <property type="entry name" value="PRK06676.1"/>
    <property type="match status" value="1"/>
</dbReference>
<dbReference type="CDD" id="cd04465">
    <property type="entry name" value="S1_RPS1_repeat_ec2_hs2"/>
    <property type="match status" value="1"/>
</dbReference>
<dbReference type="CDD" id="cd05688">
    <property type="entry name" value="S1_RPS1_repeat_ec3"/>
    <property type="match status" value="1"/>
</dbReference>
<dbReference type="FunFam" id="2.40.50.140:FF:000036">
    <property type="entry name" value="30S ribosomal protein S1"/>
    <property type="match status" value="1"/>
</dbReference>
<evidence type="ECO:0000256" key="6">
    <source>
        <dbReference type="PIRNR" id="PIRNR002111"/>
    </source>
</evidence>
<dbReference type="FunFam" id="2.40.50.140:FF:000011">
    <property type="entry name" value="30S ribosomal protein S1"/>
    <property type="match status" value="1"/>
</dbReference>
<feature type="domain" description="S1 motif" evidence="7">
    <location>
        <begin position="106"/>
        <end position="172"/>
    </location>
</feature>
<evidence type="ECO:0000256" key="3">
    <source>
        <dbReference type="ARBA" id="ARBA00022884"/>
    </source>
</evidence>
<dbReference type="CDD" id="cd05689">
    <property type="entry name" value="S1_RPS1_repeat_ec4"/>
    <property type="match status" value="1"/>
</dbReference>
<evidence type="ECO:0000256" key="4">
    <source>
        <dbReference type="ARBA" id="ARBA00022980"/>
    </source>
</evidence>
<protein>
    <recommendedName>
        <fullName evidence="6">30S ribosomal protein S1</fullName>
    </recommendedName>
</protein>
<dbReference type="FunFam" id="2.40.50.140:FF:000018">
    <property type="entry name" value="30S ribosomal protein S1"/>
    <property type="match status" value="1"/>
</dbReference>
<dbReference type="PANTHER" id="PTHR10724:SF7">
    <property type="entry name" value="SMALL RIBOSOMAL SUBUNIT PROTEIN BS1C"/>
    <property type="match status" value="1"/>
</dbReference>
<feature type="domain" description="S1 motif" evidence="7">
    <location>
        <begin position="193"/>
        <end position="261"/>
    </location>
</feature>
<dbReference type="PANTHER" id="PTHR10724">
    <property type="entry name" value="30S RIBOSOMAL PROTEIN S1"/>
    <property type="match status" value="1"/>
</dbReference>
<evidence type="ECO:0000256" key="2">
    <source>
        <dbReference type="ARBA" id="ARBA00022737"/>
    </source>
</evidence>
<dbReference type="FunFam" id="2.40.50.140:FF:000017">
    <property type="entry name" value="30S ribosomal protein S1"/>
    <property type="match status" value="1"/>
</dbReference>
<dbReference type="RefSeq" id="WP_130552465.1">
    <property type="nucleotide sequence ID" value="NZ_SHMC01000007.1"/>
</dbReference>
<comment type="function">
    <text evidence="6">Binds mRNA; thus facilitating recognition of the initiation point. It is needed to translate mRNA with a short Shine-Dalgarno (SD) purine-rich sequence.</text>
</comment>
<comment type="similarity">
    <text evidence="1 6">Belongs to the bacterial ribosomal protein bS1 family.</text>
</comment>
<dbReference type="PROSITE" id="PS50126">
    <property type="entry name" value="S1"/>
    <property type="match status" value="6"/>
</dbReference>
<feature type="domain" description="S1 motif" evidence="7">
    <location>
        <begin position="365"/>
        <end position="435"/>
    </location>
</feature>
<evidence type="ECO:0000313" key="9">
    <source>
        <dbReference type="Proteomes" id="UP000292627"/>
    </source>
</evidence>
<dbReference type="Gene3D" id="2.40.50.140">
    <property type="entry name" value="Nucleic acid-binding proteins"/>
    <property type="match status" value="6"/>
</dbReference>
<keyword evidence="2" id="KW-0677">Repeat</keyword>
<evidence type="ECO:0000259" key="7">
    <source>
        <dbReference type="PROSITE" id="PS50126"/>
    </source>
</evidence>
<dbReference type="InterPro" id="IPR000110">
    <property type="entry name" value="Ribosomal_bS1"/>
</dbReference>
<dbReference type="CDD" id="cd05691">
    <property type="entry name" value="S1_RPS1_repeat_ec6"/>
    <property type="match status" value="1"/>
</dbReference>
<proteinExistence type="inferred from homology"/>
<gene>
    <name evidence="8" type="ORF">EA660_16010</name>
</gene>
<dbReference type="FunFam" id="2.40.50.140:FF:000016">
    <property type="entry name" value="30S ribosomal protein S1"/>
    <property type="match status" value="1"/>
</dbReference>
<dbReference type="AlphaFoldDB" id="A0A4Q8L5T3"/>
<dbReference type="SUPFAM" id="SSF50249">
    <property type="entry name" value="Nucleic acid-binding proteins"/>
    <property type="match status" value="6"/>
</dbReference>
<dbReference type="PRINTS" id="PR00681">
    <property type="entry name" value="RIBOSOMALS1"/>
</dbReference>
<dbReference type="NCBIfam" id="NF004952">
    <property type="entry name" value="PRK06299.1-2"/>
    <property type="match status" value="1"/>
</dbReference>
<evidence type="ECO:0000256" key="1">
    <source>
        <dbReference type="ARBA" id="ARBA00006767"/>
    </source>
</evidence>
<evidence type="ECO:0000313" key="8">
    <source>
        <dbReference type="EMBL" id="TAA21859.1"/>
    </source>
</evidence>
<keyword evidence="5 6" id="KW-0687">Ribonucleoprotein</keyword>
<dbReference type="GO" id="GO:0003735">
    <property type="term" value="F:structural constituent of ribosome"/>
    <property type="evidence" value="ECO:0007669"/>
    <property type="project" value="InterPro"/>
</dbReference>
<evidence type="ECO:0000256" key="5">
    <source>
        <dbReference type="ARBA" id="ARBA00023274"/>
    </source>
</evidence>
<keyword evidence="4 6" id="KW-0689">Ribosomal protein</keyword>
<comment type="caution">
    <text evidence="8">The sequence shown here is derived from an EMBL/GenBank/DDBJ whole genome shotgun (WGS) entry which is preliminary data.</text>
</comment>
<dbReference type="Pfam" id="PF00575">
    <property type="entry name" value="S1"/>
    <property type="match status" value="5"/>
</dbReference>
<reference evidence="8 9" key="1">
    <citation type="submission" date="2019-02" db="EMBL/GenBank/DDBJ databases">
        <title>WGS of Pseudoxanthomonas species novum from clinical isolates.</title>
        <authorList>
            <person name="Bernier A.-M."/>
            <person name="Bernard K."/>
            <person name="Vachon A."/>
        </authorList>
    </citation>
    <scope>NUCLEOTIDE SEQUENCE [LARGE SCALE GENOMIC DNA]</scope>
    <source>
        <strain evidence="8 9">NML171200</strain>
    </source>
</reference>
<dbReference type="GO" id="GO:0006412">
    <property type="term" value="P:translation"/>
    <property type="evidence" value="ECO:0007669"/>
    <property type="project" value="InterPro"/>
</dbReference>
<dbReference type="FunFam" id="2.40.50.140:FF:000021">
    <property type="entry name" value="30S ribosomal protein S1"/>
    <property type="match status" value="1"/>
</dbReference>
<dbReference type="NCBIfam" id="NF004954">
    <property type="entry name" value="PRK06299.1-4"/>
    <property type="match status" value="1"/>
</dbReference>
<dbReference type="GO" id="GO:0022627">
    <property type="term" value="C:cytosolic small ribosomal subunit"/>
    <property type="evidence" value="ECO:0007669"/>
    <property type="project" value="TreeGrafter"/>
</dbReference>
<feature type="domain" description="S1 motif" evidence="7">
    <location>
        <begin position="22"/>
        <end position="88"/>
    </location>
</feature>
<dbReference type="InterPro" id="IPR003029">
    <property type="entry name" value="S1_domain"/>
</dbReference>
<dbReference type="NCBIfam" id="TIGR00717">
    <property type="entry name" value="rpsA"/>
    <property type="match status" value="1"/>
</dbReference>
<dbReference type="PIRSF" id="PIRSF002111">
    <property type="entry name" value="RpsA"/>
    <property type="match status" value="1"/>
</dbReference>
<dbReference type="Proteomes" id="UP000292627">
    <property type="component" value="Unassembled WGS sequence"/>
</dbReference>
<dbReference type="InterPro" id="IPR012340">
    <property type="entry name" value="NA-bd_OB-fold"/>
</dbReference>
<dbReference type="SMART" id="SM00316">
    <property type="entry name" value="S1"/>
    <property type="match status" value="6"/>
</dbReference>
<dbReference type="InterPro" id="IPR050437">
    <property type="entry name" value="Ribos_protein_bS1-like"/>
</dbReference>
<dbReference type="GO" id="GO:0003729">
    <property type="term" value="F:mRNA binding"/>
    <property type="evidence" value="ECO:0007669"/>
    <property type="project" value="TreeGrafter"/>
</dbReference>
<dbReference type="OrthoDB" id="9804077at2"/>
<sequence>MTESFAELFEQSQTHLAKLKPGAIVVGTVVEVRNDVVVINAGLKSEGIVPIEQFRNDAGEIDVGVGDQVKVALDSLENGFGETVLSREKAKRAMVWDELEEALEKNETITGRISGKVKGGFTVDIKDVRAFLPGSLVDVRPVRDPGYLEGKELEFKLIKLDRKRNNVVVSRRAVVESEHSEEREALMDKLQEGVVLKGVVKNLTDYGAFVDLGGIDGLLHITDMAWKRVRHPSEVVEVGQELEVRVLKYDRERNRVSLGLKQLGEDPWDNIARRYPSNSRVFGKVSNVTDYGAFVEIEPGVEGLVHVSEMDWTNKNVNPSKVVQVGDEVEVMVLDVDEERRRISLGMKQVAANPWETFAAIHKKGDKVSGQIKSITDFGIFIGLDGGIDGLIHLSDISWNSTGEDIARNFKKGDTLDAVVLAVDPERERISLGVKQLEQDPFGQYMASHPKGSKVEGTVKEVDSKGATIELADGIEGYVSARDISHDRVDDASQHLKVGDKVEAKFIGMDRKGRTMQLSIKAKDEAETAEALAEYNKTAAEAATGTTSLGALLRAQLDGGKSE</sequence>
<dbReference type="InterPro" id="IPR035104">
    <property type="entry name" value="Ribosomal_protein_S1-like"/>
</dbReference>
<keyword evidence="3 6" id="KW-0694">RNA-binding</keyword>
<organism evidence="8 9">
    <name type="scientific">Pseudoxanthomonas winnipegensis</name>
    <dbReference type="NCBI Taxonomy" id="2480810"/>
    <lineage>
        <taxon>Bacteria</taxon>
        <taxon>Pseudomonadati</taxon>
        <taxon>Pseudomonadota</taxon>
        <taxon>Gammaproteobacteria</taxon>
        <taxon>Lysobacterales</taxon>
        <taxon>Lysobacteraceae</taxon>
        <taxon>Pseudoxanthomonas</taxon>
    </lineage>
</organism>
<accession>A0A4Q8L5T3</accession>
<feature type="domain" description="S1 motif" evidence="7">
    <location>
        <begin position="278"/>
        <end position="348"/>
    </location>
</feature>
<dbReference type="EMBL" id="SHMC01000007">
    <property type="protein sequence ID" value="TAA21859.1"/>
    <property type="molecule type" value="Genomic_DNA"/>
</dbReference>
<feature type="domain" description="S1 motif" evidence="7">
    <location>
        <begin position="452"/>
        <end position="521"/>
    </location>
</feature>